<feature type="domain" description="PPM-type phosphatase" evidence="1">
    <location>
        <begin position="1"/>
        <end position="201"/>
    </location>
</feature>
<dbReference type="PROSITE" id="PS51746">
    <property type="entry name" value="PPM_2"/>
    <property type="match status" value="1"/>
</dbReference>
<evidence type="ECO:0000313" key="2">
    <source>
        <dbReference type="EMBL" id="KAG5580170.1"/>
    </source>
</evidence>
<dbReference type="AlphaFoldDB" id="A0A9J5WWK6"/>
<accession>A0A9J5WWK6</accession>
<dbReference type="PANTHER" id="PTHR47992">
    <property type="entry name" value="PROTEIN PHOSPHATASE"/>
    <property type="match status" value="1"/>
</dbReference>
<dbReference type="InterPro" id="IPR057823">
    <property type="entry name" value="WWE_RCD1"/>
</dbReference>
<name>A0A9J5WWK6_SOLCO</name>
<dbReference type="Proteomes" id="UP000824120">
    <property type="component" value="Chromosome 10"/>
</dbReference>
<dbReference type="Pfam" id="PF00481">
    <property type="entry name" value="PP2C"/>
    <property type="match status" value="1"/>
</dbReference>
<dbReference type="Gene3D" id="3.60.40.10">
    <property type="entry name" value="PPM-type phosphatase domain"/>
    <property type="match status" value="1"/>
</dbReference>
<evidence type="ECO:0000259" key="1">
    <source>
        <dbReference type="PROSITE" id="PS51746"/>
    </source>
</evidence>
<evidence type="ECO:0000313" key="3">
    <source>
        <dbReference type="Proteomes" id="UP000824120"/>
    </source>
</evidence>
<reference evidence="2 3" key="1">
    <citation type="submission" date="2020-09" db="EMBL/GenBank/DDBJ databases">
        <title>De no assembly of potato wild relative species, Solanum commersonii.</title>
        <authorList>
            <person name="Cho K."/>
        </authorList>
    </citation>
    <scope>NUCLEOTIDE SEQUENCE [LARGE SCALE GENOMIC DNA]</scope>
    <source>
        <strain evidence="2">LZ3.2</strain>
        <tissue evidence="2">Leaf</tissue>
    </source>
</reference>
<dbReference type="SUPFAM" id="SSF81606">
    <property type="entry name" value="PP2C-like"/>
    <property type="match status" value="1"/>
</dbReference>
<proteinExistence type="predicted"/>
<dbReference type="GO" id="GO:0004722">
    <property type="term" value="F:protein serine/threonine phosphatase activity"/>
    <property type="evidence" value="ECO:0007669"/>
    <property type="project" value="InterPro"/>
</dbReference>
<dbReference type="SMART" id="SM00332">
    <property type="entry name" value="PP2Cc"/>
    <property type="match status" value="1"/>
</dbReference>
<dbReference type="OrthoDB" id="1731989at2759"/>
<protein>
    <recommendedName>
        <fullName evidence="1">PPM-type phosphatase domain-containing protein</fullName>
    </recommendedName>
</protein>
<comment type="caution">
    <text evidence="2">The sequence shown here is derived from an EMBL/GenBank/DDBJ whole genome shotgun (WGS) entry which is preliminary data.</text>
</comment>
<feature type="non-terminal residue" evidence="2">
    <location>
        <position position="1"/>
    </location>
</feature>
<keyword evidence="3" id="KW-1185">Reference proteome</keyword>
<sequence length="201" mass="22818">MERKQGFSWRQGRGGVWFIIREVRSEESIEKWVTHYFISSYEKDLAFQHDVWTNTVNATRRAFHSTDKDILEKAFKLGKGASTAVTAMLINSQTLIVANVGDSRAVISKKGVAGQLSIEHEPNREREIIESEGGFVSNIPGDVLVLMDSLPLLGQWTDFLENIVSMAKQDLRIKKSATEVVFNVNNYVLDFYNMMLLDLKS</sequence>
<dbReference type="InterPro" id="IPR015655">
    <property type="entry name" value="PP2C"/>
</dbReference>
<organism evidence="2 3">
    <name type="scientific">Solanum commersonii</name>
    <name type="common">Commerson's wild potato</name>
    <name type="synonym">Commerson's nightshade</name>
    <dbReference type="NCBI Taxonomy" id="4109"/>
    <lineage>
        <taxon>Eukaryota</taxon>
        <taxon>Viridiplantae</taxon>
        <taxon>Streptophyta</taxon>
        <taxon>Embryophyta</taxon>
        <taxon>Tracheophyta</taxon>
        <taxon>Spermatophyta</taxon>
        <taxon>Magnoliopsida</taxon>
        <taxon>eudicotyledons</taxon>
        <taxon>Gunneridae</taxon>
        <taxon>Pentapetalae</taxon>
        <taxon>asterids</taxon>
        <taxon>lamiids</taxon>
        <taxon>Solanales</taxon>
        <taxon>Solanaceae</taxon>
        <taxon>Solanoideae</taxon>
        <taxon>Solaneae</taxon>
        <taxon>Solanum</taxon>
    </lineage>
</organism>
<dbReference type="InterPro" id="IPR036457">
    <property type="entry name" value="PPM-type-like_dom_sf"/>
</dbReference>
<dbReference type="Pfam" id="PF23467">
    <property type="entry name" value="WWE_5"/>
    <property type="match status" value="1"/>
</dbReference>
<gene>
    <name evidence="2" type="ORF">H5410_050797</name>
</gene>
<dbReference type="EMBL" id="JACXVP010000010">
    <property type="protein sequence ID" value="KAG5580170.1"/>
    <property type="molecule type" value="Genomic_DNA"/>
</dbReference>
<dbReference type="InterPro" id="IPR001932">
    <property type="entry name" value="PPM-type_phosphatase-like_dom"/>
</dbReference>
<dbReference type="CDD" id="cd00143">
    <property type="entry name" value="PP2Cc"/>
    <property type="match status" value="1"/>
</dbReference>